<evidence type="ECO:0000256" key="8">
    <source>
        <dbReference type="PIRSR" id="PIRSR600720-1"/>
    </source>
</evidence>
<keyword evidence="12" id="KW-1185">Reference proteome</keyword>
<sequence>MWTRGAPTALLLLCAALSTAVIASDIREIFYSQIRELLNTPPFIQKKTSPKPTEVINWGINLEDELGQVTGVSVNKNGQPVVIHRGRRSLDSSSQFFNASNNYIGKDGPIHENTIVTLDPLDGKIVQSWGKDLFYMPHGITIDHHNNTWVTDIAMHQVLKFPYKNHDRPTLRLGELFTPGDSERRFCKPTSVAIALDGHIFVADGYCNSRIMKFNHEGALVRIFPQNGEFPSLLIPHSITLLHHLGQLCVADREHMRVVCFDAGLCPNPSSRRTLPFIINQPDMGRMFGIASNGDLVYAVSGPTFSLIPAQGFTIDLKAELIVEHWKPSSDEFTNPHDMAISPLGDALYVTEIGPNRVWKFNIEGGTTANRRRCPDS</sequence>
<evidence type="ECO:0000256" key="2">
    <source>
        <dbReference type="ARBA" id="ARBA00022723"/>
    </source>
</evidence>
<dbReference type="SUPFAM" id="SSF101898">
    <property type="entry name" value="NHL repeat"/>
    <property type="match status" value="1"/>
</dbReference>
<name>A0A6A4K2H4_APOLU</name>
<feature type="binding site" evidence="8">
    <location>
        <position position="206"/>
    </location>
    <ligand>
        <name>a protein</name>
        <dbReference type="ChEBI" id="CHEBI:16541"/>
    </ligand>
    <ligandPart>
        <name>C-terminal Xaa-(2S)-2-hydroxyglycine residue</name>
        <dbReference type="ChEBI" id="CHEBI:142768"/>
    </ligandPart>
</feature>
<dbReference type="GO" id="GO:0046872">
    <property type="term" value="F:metal ion binding"/>
    <property type="evidence" value="ECO:0007669"/>
    <property type="project" value="UniProtKB-KW"/>
</dbReference>
<feature type="disulfide bond" evidence="10">
    <location>
        <begin position="249"/>
        <end position="260"/>
    </location>
</feature>
<feature type="binding site" evidence="9">
    <location>
        <position position="72"/>
    </location>
    <ligand>
        <name>Ca(2+)</name>
        <dbReference type="ChEBI" id="CHEBI:29108"/>
        <note>structural</note>
    </ligand>
</feature>
<evidence type="ECO:0000313" key="11">
    <source>
        <dbReference type="EMBL" id="KAF6217379.1"/>
    </source>
</evidence>
<reference evidence="11" key="1">
    <citation type="journal article" date="2021" name="Mol. Ecol. Resour.">
        <title>Apolygus lucorum genome provides insights into omnivorousness and mesophyll feeding.</title>
        <authorList>
            <person name="Liu Y."/>
            <person name="Liu H."/>
            <person name="Wang H."/>
            <person name="Huang T."/>
            <person name="Liu B."/>
            <person name="Yang B."/>
            <person name="Yin L."/>
            <person name="Li B."/>
            <person name="Zhang Y."/>
            <person name="Zhang S."/>
            <person name="Jiang F."/>
            <person name="Zhang X."/>
            <person name="Ren Y."/>
            <person name="Wang B."/>
            <person name="Wang S."/>
            <person name="Lu Y."/>
            <person name="Wu K."/>
            <person name="Fan W."/>
            <person name="Wang G."/>
        </authorList>
    </citation>
    <scope>NUCLEOTIDE SEQUENCE</scope>
    <source>
        <strain evidence="11">12Hb</strain>
    </source>
</reference>
<evidence type="ECO:0000256" key="1">
    <source>
        <dbReference type="ARBA" id="ARBA00012343"/>
    </source>
</evidence>
<protein>
    <recommendedName>
        <fullName evidence="1">peptidylamidoglycolate lyase</fullName>
        <ecNumber evidence="1">4.3.2.5</ecNumber>
    </recommendedName>
</protein>
<evidence type="ECO:0000256" key="5">
    <source>
        <dbReference type="ARBA" id="ARBA00023157"/>
    </source>
</evidence>
<evidence type="ECO:0000256" key="7">
    <source>
        <dbReference type="ARBA" id="ARBA00023239"/>
    </source>
</evidence>
<keyword evidence="2 9" id="KW-0479">Metal-binding</keyword>
<dbReference type="GO" id="GO:0005576">
    <property type="term" value="C:extracellular region"/>
    <property type="evidence" value="ECO:0007669"/>
    <property type="project" value="TreeGrafter"/>
</dbReference>
<dbReference type="Gene3D" id="2.120.10.30">
    <property type="entry name" value="TolB, C-terminal domain"/>
    <property type="match status" value="1"/>
</dbReference>
<keyword evidence="7" id="KW-0456">Lyase</keyword>
<comment type="caution">
    <text evidence="11">The sequence shown here is derived from an EMBL/GenBank/DDBJ whole genome shotgun (WGS) entry which is preliminary data.</text>
</comment>
<feature type="binding site" evidence="9">
    <location>
        <position position="338"/>
    </location>
    <ligand>
        <name>Ca(2+)</name>
        <dbReference type="ChEBI" id="CHEBI:29108"/>
        <note>structural</note>
    </ligand>
</feature>
<evidence type="ECO:0000256" key="10">
    <source>
        <dbReference type="PIRSR" id="PIRSR600720-3"/>
    </source>
</evidence>
<dbReference type="InterPro" id="IPR001258">
    <property type="entry name" value="NHL_repeat"/>
</dbReference>
<dbReference type="AlphaFoldDB" id="A0A6A4K2H4"/>
<evidence type="ECO:0000256" key="4">
    <source>
        <dbReference type="ARBA" id="ARBA00022737"/>
    </source>
</evidence>
<dbReference type="Pfam" id="PF01436">
    <property type="entry name" value="NHL"/>
    <property type="match status" value="2"/>
</dbReference>
<dbReference type="EMBL" id="WIXP02000001">
    <property type="protein sequence ID" value="KAF6217379.1"/>
    <property type="molecule type" value="Genomic_DNA"/>
</dbReference>
<dbReference type="OrthoDB" id="10018185at2759"/>
<comment type="cofactor">
    <cofactor evidence="9">
        <name>Zn(2+)</name>
        <dbReference type="ChEBI" id="CHEBI:29105"/>
    </cofactor>
    <text evidence="9">Binds one Zn(2+) ion per subunit.</text>
</comment>
<dbReference type="InterPro" id="IPR000720">
    <property type="entry name" value="PHM/PAL"/>
</dbReference>
<keyword evidence="3" id="KW-0732">Signal</keyword>
<dbReference type="PANTHER" id="PTHR10680">
    <property type="entry name" value="PEPTIDYL-GLYCINE ALPHA-AMIDATING MONOOXYGENASE"/>
    <property type="match status" value="1"/>
</dbReference>
<dbReference type="PRINTS" id="PR00790">
    <property type="entry name" value="PAMONOXGNASE"/>
</dbReference>
<dbReference type="PANTHER" id="PTHR10680:SF37">
    <property type="entry name" value="PEPTIDYL-ALPHA-HYDROXYGLYCINE ALPHA-AMIDATING LYASE 2"/>
    <property type="match status" value="1"/>
</dbReference>
<dbReference type="GO" id="GO:0004598">
    <property type="term" value="F:peptidylamidoglycolate lyase activity"/>
    <property type="evidence" value="ECO:0007669"/>
    <property type="project" value="UniProtKB-EC"/>
</dbReference>
<gene>
    <name evidence="11" type="ORF">GE061_001734</name>
</gene>
<dbReference type="PROSITE" id="PS51125">
    <property type="entry name" value="NHL"/>
    <property type="match status" value="2"/>
</dbReference>
<keyword evidence="4" id="KW-0677">Repeat</keyword>
<dbReference type="EC" id="4.3.2.5" evidence="1"/>
<evidence type="ECO:0000256" key="3">
    <source>
        <dbReference type="ARBA" id="ARBA00022729"/>
    </source>
</evidence>
<evidence type="ECO:0000256" key="9">
    <source>
        <dbReference type="PIRSR" id="PIRSR600720-2"/>
    </source>
</evidence>
<evidence type="ECO:0000256" key="6">
    <source>
        <dbReference type="ARBA" id="ARBA00023180"/>
    </source>
</evidence>
<dbReference type="GO" id="GO:0016020">
    <property type="term" value="C:membrane"/>
    <property type="evidence" value="ECO:0007669"/>
    <property type="project" value="InterPro"/>
</dbReference>
<dbReference type="InterPro" id="IPR011042">
    <property type="entry name" value="6-blade_b-propeller_TolB-like"/>
</dbReference>
<feature type="disulfide bond" evidence="10">
    <location>
        <begin position="187"/>
        <end position="207"/>
    </location>
</feature>
<keyword evidence="6" id="KW-0325">Glycoprotein</keyword>
<feature type="binding site" evidence="8">
    <location>
        <position position="85"/>
    </location>
    <ligand>
        <name>a protein</name>
        <dbReference type="ChEBI" id="CHEBI:16541"/>
    </ligand>
    <ligandPart>
        <name>C-terminal Xaa-(2S)-2-hydroxyglycine residue</name>
        <dbReference type="ChEBI" id="CHEBI:142768"/>
    </ligandPart>
</feature>
<feature type="binding site" evidence="9">
    <location>
        <position position="337"/>
    </location>
    <ligand>
        <name>Zn(2+)</name>
        <dbReference type="ChEBI" id="CHEBI:29105"/>
        <note>catalytic</note>
    </ligand>
</feature>
<dbReference type="GO" id="GO:0006518">
    <property type="term" value="P:peptide metabolic process"/>
    <property type="evidence" value="ECO:0007669"/>
    <property type="project" value="InterPro"/>
</dbReference>
<evidence type="ECO:0000313" key="12">
    <source>
        <dbReference type="Proteomes" id="UP000466442"/>
    </source>
</evidence>
<keyword evidence="9" id="KW-0862">Zinc</keyword>
<feature type="binding site" evidence="9">
    <location>
        <position position="237"/>
    </location>
    <ligand>
        <name>Zn(2+)</name>
        <dbReference type="ChEBI" id="CHEBI:29105"/>
        <note>catalytic</note>
    </ligand>
</feature>
<proteinExistence type="predicted"/>
<accession>A0A6A4K2H4</accession>
<dbReference type="Proteomes" id="UP000466442">
    <property type="component" value="Linkage Group LG1"/>
</dbReference>
<feature type="binding site" evidence="9">
    <location>
        <position position="138"/>
    </location>
    <ligand>
        <name>Zn(2+)</name>
        <dbReference type="ChEBI" id="CHEBI:29105"/>
        <note>catalytic</note>
    </ligand>
</feature>
<dbReference type="CDD" id="cd14958">
    <property type="entry name" value="NHL_PAL_like"/>
    <property type="match status" value="1"/>
</dbReference>
<feature type="binding site" evidence="8">
    <location>
        <position position="253"/>
    </location>
    <ligand>
        <name>a protein</name>
        <dbReference type="ChEBI" id="CHEBI:16541"/>
    </ligand>
    <ligandPart>
        <name>C-terminal Xaa-(2S)-2-hydroxyglycine residue</name>
        <dbReference type="ChEBI" id="CHEBI:142768"/>
    </ligandPart>
</feature>
<organism evidence="11 12">
    <name type="scientific">Apolygus lucorum</name>
    <name type="common">Small green plant bug</name>
    <name type="synonym">Lygocoris lucorum</name>
    <dbReference type="NCBI Taxonomy" id="248454"/>
    <lineage>
        <taxon>Eukaryota</taxon>
        <taxon>Metazoa</taxon>
        <taxon>Ecdysozoa</taxon>
        <taxon>Arthropoda</taxon>
        <taxon>Hexapoda</taxon>
        <taxon>Insecta</taxon>
        <taxon>Pterygota</taxon>
        <taxon>Neoptera</taxon>
        <taxon>Paraneoptera</taxon>
        <taxon>Hemiptera</taxon>
        <taxon>Heteroptera</taxon>
        <taxon>Panheteroptera</taxon>
        <taxon>Cimicomorpha</taxon>
        <taxon>Miridae</taxon>
        <taxon>Mirini</taxon>
        <taxon>Apolygus</taxon>
    </lineage>
</organism>
<keyword evidence="9" id="KW-0106">Calcium</keyword>
<keyword evidence="5 10" id="KW-1015">Disulfide bond</keyword>